<sequence>MNHEGLSVCAHLKAKSSDPRIFAWDVDGHRRCARLQTTSDAFPLGCAVELVLSAGWRILAKTKGLQVAKFDANKFKRDLQAAQRKAQADAKRQVDAINRKNQQVVDDYNRKVRASNQRAVNSHNQQVAAQNREIQRVNTHNVKVVANLNKQLRSASTVRSTYTPDEQALTDRVQEALVARDEREWDVFLSYARIDGEATAQALCESLESLGVRVWFDALAIVPGKSQSLQMDQGLRKARAGVVLLTPAYLVGRFWTERELGALLHKSTLIPVLHQSTFDQVAEYSGMLPDLAGFETARDPIEVIAEKIAAAVLPAGGAE</sequence>
<evidence type="ECO:0000259" key="1">
    <source>
        <dbReference type="PROSITE" id="PS50104"/>
    </source>
</evidence>
<accession>A0ABV2QIF3</accession>
<gene>
    <name evidence="2" type="ORF">ABIE21_000285</name>
</gene>
<evidence type="ECO:0000313" key="3">
    <source>
        <dbReference type="Proteomes" id="UP001549257"/>
    </source>
</evidence>
<dbReference type="Proteomes" id="UP001549257">
    <property type="component" value="Unassembled WGS sequence"/>
</dbReference>
<evidence type="ECO:0000313" key="2">
    <source>
        <dbReference type="EMBL" id="MET4580795.1"/>
    </source>
</evidence>
<organism evidence="2 3">
    <name type="scientific">Conyzicola nivalis</name>
    <dbReference type="NCBI Taxonomy" id="1477021"/>
    <lineage>
        <taxon>Bacteria</taxon>
        <taxon>Bacillati</taxon>
        <taxon>Actinomycetota</taxon>
        <taxon>Actinomycetes</taxon>
        <taxon>Micrococcales</taxon>
        <taxon>Microbacteriaceae</taxon>
        <taxon>Conyzicola</taxon>
    </lineage>
</organism>
<dbReference type="InterPro" id="IPR035897">
    <property type="entry name" value="Toll_tir_struct_dom_sf"/>
</dbReference>
<dbReference type="PROSITE" id="PS50104">
    <property type="entry name" value="TIR"/>
    <property type="match status" value="1"/>
</dbReference>
<comment type="caution">
    <text evidence="2">The sequence shown here is derived from an EMBL/GenBank/DDBJ whole genome shotgun (WGS) entry which is preliminary data.</text>
</comment>
<keyword evidence="3" id="KW-1185">Reference proteome</keyword>
<dbReference type="SUPFAM" id="SSF52200">
    <property type="entry name" value="Toll/Interleukin receptor TIR domain"/>
    <property type="match status" value="1"/>
</dbReference>
<dbReference type="EMBL" id="JBEPSJ010000001">
    <property type="protein sequence ID" value="MET4580795.1"/>
    <property type="molecule type" value="Genomic_DNA"/>
</dbReference>
<dbReference type="Pfam" id="PF13676">
    <property type="entry name" value="TIR_2"/>
    <property type="match status" value="1"/>
</dbReference>
<feature type="domain" description="TIR" evidence="1">
    <location>
        <begin position="183"/>
        <end position="312"/>
    </location>
</feature>
<dbReference type="InterPro" id="IPR000157">
    <property type="entry name" value="TIR_dom"/>
</dbReference>
<name>A0ABV2QIF3_9MICO</name>
<reference evidence="2 3" key="1">
    <citation type="submission" date="2024-06" db="EMBL/GenBank/DDBJ databases">
        <title>Sorghum-associated microbial communities from plants grown in Nebraska, USA.</title>
        <authorList>
            <person name="Schachtman D."/>
        </authorList>
    </citation>
    <scope>NUCLEOTIDE SEQUENCE [LARGE SCALE GENOMIC DNA]</scope>
    <source>
        <strain evidence="2 3">2857</strain>
    </source>
</reference>
<protein>
    <recommendedName>
        <fullName evidence="1">TIR domain-containing protein</fullName>
    </recommendedName>
</protein>
<dbReference type="Gene3D" id="3.40.50.10140">
    <property type="entry name" value="Toll/interleukin-1 receptor homology (TIR) domain"/>
    <property type="match status" value="1"/>
</dbReference>
<proteinExistence type="predicted"/>